<name>F8J141_9HYME</name>
<keyword evidence="1" id="KW-1133">Transmembrane helix</keyword>
<dbReference type="AlphaFoldDB" id="F8J141"/>
<feature type="non-terminal residue" evidence="2">
    <location>
        <position position="1"/>
    </location>
</feature>
<accession>F8J141</accession>
<dbReference type="EMBL" id="AH015389">
    <property type="protein sequence ID" value="AEI52540.1"/>
    <property type="molecule type" value="Genomic_DNA"/>
</dbReference>
<reference evidence="2" key="1">
    <citation type="journal article" date="2006" name="Genome">
        <title>Mitochondrial genomes of Vanhornia eucnemidarum (Apocrita: Vanhorniidae) and Primeuchroeus spp. (Aculeata: Chrysididae): Evidence of rearranged mitochondrial genomes within the Apocrita (Insecta: Hymenoptera).</title>
        <authorList>
            <person name="Castro L.R."/>
            <person name="Ruberu K."/>
            <person name="Dowton M."/>
        </authorList>
    </citation>
    <scope>NUCLEOTIDE SEQUENCE</scope>
</reference>
<protein>
    <submittedName>
        <fullName evidence="2">NADH dehydrogenase subunit IV</fullName>
    </submittedName>
</protein>
<sequence>SACYTLYLYSYSQYGQMSIDWVEKDMGKVSDFMNLMFHWIPLNLMFFNLIFMF</sequence>
<feature type="transmembrane region" description="Helical" evidence="1">
    <location>
        <begin position="32"/>
        <end position="51"/>
    </location>
</feature>
<keyword evidence="1" id="KW-0472">Membrane</keyword>
<organism evidence="2">
    <name type="scientific">Primeuchroeus sp. M48</name>
    <dbReference type="NCBI Taxonomy" id="161217"/>
    <lineage>
        <taxon>Eukaryota</taxon>
        <taxon>Metazoa</taxon>
        <taxon>Ecdysozoa</taxon>
        <taxon>Arthropoda</taxon>
        <taxon>Hexapoda</taxon>
        <taxon>Insecta</taxon>
        <taxon>Pterygota</taxon>
        <taxon>Neoptera</taxon>
        <taxon>Endopterygota</taxon>
        <taxon>Hymenoptera</taxon>
        <taxon>Apocrita</taxon>
        <taxon>Aculeata</taxon>
        <taxon>Chrysidoidea</taxon>
        <taxon>Chrysididae</taxon>
        <taxon>Chrysidinae</taxon>
        <taxon>Chrysidini</taxon>
        <taxon>Primeuchroeus</taxon>
    </lineage>
</organism>
<evidence type="ECO:0000313" key="2">
    <source>
        <dbReference type="EMBL" id="AEI52540.1"/>
    </source>
</evidence>
<evidence type="ECO:0000256" key="1">
    <source>
        <dbReference type="SAM" id="Phobius"/>
    </source>
</evidence>
<keyword evidence="1" id="KW-0812">Transmembrane</keyword>
<geneLocation type="mitochondrion" evidence="2"/>
<keyword evidence="2" id="KW-0496">Mitochondrion</keyword>
<gene>
    <name evidence="2" type="primary">nad4</name>
</gene>
<proteinExistence type="predicted"/>